<dbReference type="CDD" id="cd02440">
    <property type="entry name" value="AdoMet_MTases"/>
    <property type="match status" value="1"/>
</dbReference>
<dbReference type="AlphaFoldDB" id="A0A330XS04"/>
<evidence type="ECO:0000313" key="2">
    <source>
        <dbReference type="EMBL" id="SSK28708.1"/>
    </source>
</evidence>
<reference evidence="2 3" key="1">
    <citation type="submission" date="2018-07" db="EMBL/GenBank/DDBJ databases">
        <authorList>
            <consortium name="Pathogen Informatics"/>
        </authorList>
    </citation>
    <scope>NUCLEOTIDE SEQUENCE [LARGE SCALE GENOMIC DNA]</scope>
    <source>
        <strain evidence="2 3">4300STDY6470422</strain>
    </source>
</reference>
<keyword evidence="2" id="KW-0808">Transferase</keyword>
<dbReference type="InterPro" id="IPR013216">
    <property type="entry name" value="Methyltransf_11"/>
</dbReference>
<proteinExistence type="predicted"/>
<keyword evidence="2" id="KW-0489">Methyltransferase</keyword>
<dbReference type="Pfam" id="PF08241">
    <property type="entry name" value="Methyltransf_11"/>
    <property type="match status" value="1"/>
</dbReference>
<dbReference type="InterPro" id="IPR029063">
    <property type="entry name" value="SAM-dependent_MTases_sf"/>
</dbReference>
<organism evidence="2 3">
    <name type="scientific">Klebsiella pneumoniae</name>
    <dbReference type="NCBI Taxonomy" id="573"/>
    <lineage>
        <taxon>Bacteria</taxon>
        <taxon>Pseudomonadati</taxon>
        <taxon>Pseudomonadota</taxon>
        <taxon>Gammaproteobacteria</taxon>
        <taxon>Enterobacterales</taxon>
        <taxon>Enterobacteriaceae</taxon>
        <taxon>Klebsiella/Raoultella group</taxon>
        <taxon>Klebsiella</taxon>
        <taxon>Klebsiella pneumoniae complex</taxon>
    </lineage>
</organism>
<dbReference type="EMBL" id="UFEU01000004">
    <property type="protein sequence ID" value="SSK28708.1"/>
    <property type="molecule type" value="Genomic_DNA"/>
</dbReference>
<protein>
    <submittedName>
        <fullName evidence="2">Type 11 methyltransferase</fullName>
    </submittedName>
</protein>
<dbReference type="GO" id="GO:0008757">
    <property type="term" value="F:S-adenosylmethionine-dependent methyltransferase activity"/>
    <property type="evidence" value="ECO:0007669"/>
    <property type="project" value="InterPro"/>
</dbReference>
<dbReference type="SUPFAM" id="SSF53335">
    <property type="entry name" value="S-adenosyl-L-methionine-dependent methyltransferases"/>
    <property type="match status" value="1"/>
</dbReference>
<feature type="domain" description="Methyltransferase type 11" evidence="1">
    <location>
        <begin position="60"/>
        <end position="154"/>
    </location>
</feature>
<accession>A0A330XS04</accession>
<sequence>MLSARESRMETYEQIYQELRNNDKSAWTGDGYPWAWEKLTETLDSLAATGHLPEPGSHILELGRGNGMMASLCFARKGNHVCGVDFSPTAIHWAQENFAEQRISGDVCSLVQLEDNCFDLIFDGSCMHCLTGSQREQAYSQVRRLLRENGTFIISSMCGEPG</sequence>
<dbReference type="Gene3D" id="3.40.50.150">
    <property type="entry name" value="Vaccinia Virus protein VP39"/>
    <property type="match status" value="1"/>
</dbReference>
<gene>
    <name evidence="2" type="ORF">SAMEA4364603_01612</name>
</gene>
<evidence type="ECO:0000259" key="1">
    <source>
        <dbReference type="Pfam" id="PF08241"/>
    </source>
</evidence>
<name>A0A330XS04_KLEPN</name>
<dbReference type="Proteomes" id="UP000252603">
    <property type="component" value="Unassembled WGS sequence"/>
</dbReference>
<dbReference type="GO" id="GO:0032259">
    <property type="term" value="P:methylation"/>
    <property type="evidence" value="ECO:0007669"/>
    <property type="project" value="UniProtKB-KW"/>
</dbReference>
<evidence type="ECO:0000313" key="3">
    <source>
        <dbReference type="Proteomes" id="UP000252603"/>
    </source>
</evidence>